<name>A0A345YAI2_9SPHN</name>
<protein>
    <submittedName>
        <fullName evidence="9">Endonuclease</fullName>
    </submittedName>
</protein>
<feature type="chain" id="PRO_5016822640" evidence="8">
    <location>
        <begin position="29"/>
        <end position="308"/>
    </location>
</feature>
<dbReference type="Pfam" id="PF02265">
    <property type="entry name" value="S1-P1_nuclease"/>
    <property type="match status" value="1"/>
</dbReference>
<gene>
    <name evidence="9" type="ORF">DVR09_00070</name>
</gene>
<evidence type="ECO:0000256" key="8">
    <source>
        <dbReference type="SAM" id="SignalP"/>
    </source>
</evidence>
<keyword evidence="1" id="KW-0540">Nuclease</keyword>
<dbReference type="GO" id="GO:0003676">
    <property type="term" value="F:nucleic acid binding"/>
    <property type="evidence" value="ECO:0007669"/>
    <property type="project" value="InterPro"/>
</dbReference>
<dbReference type="GO" id="GO:0046872">
    <property type="term" value="F:metal ion binding"/>
    <property type="evidence" value="ECO:0007669"/>
    <property type="project" value="UniProtKB-KW"/>
</dbReference>
<feature type="region of interest" description="Disordered" evidence="7">
    <location>
        <begin position="289"/>
        <end position="308"/>
    </location>
</feature>
<dbReference type="GO" id="GO:0006308">
    <property type="term" value="P:DNA catabolic process"/>
    <property type="evidence" value="ECO:0007669"/>
    <property type="project" value="InterPro"/>
</dbReference>
<dbReference type="InterPro" id="IPR003154">
    <property type="entry name" value="S1/P1nuclease"/>
</dbReference>
<organism evidence="9 10">
    <name type="scientific">Erythrobacter aureus</name>
    <dbReference type="NCBI Taxonomy" id="2182384"/>
    <lineage>
        <taxon>Bacteria</taxon>
        <taxon>Pseudomonadati</taxon>
        <taxon>Pseudomonadota</taxon>
        <taxon>Alphaproteobacteria</taxon>
        <taxon>Sphingomonadales</taxon>
        <taxon>Erythrobacteraceae</taxon>
        <taxon>Erythrobacter/Porphyrobacter group</taxon>
        <taxon>Erythrobacter</taxon>
    </lineage>
</organism>
<dbReference type="EMBL" id="CP031357">
    <property type="protein sequence ID" value="AXK40934.1"/>
    <property type="molecule type" value="Genomic_DNA"/>
</dbReference>
<evidence type="ECO:0000256" key="4">
    <source>
        <dbReference type="ARBA" id="ARBA00022801"/>
    </source>
</evidence>
<dbReference type="PANTHER" id="PTHR33146:SF26">
    <property type="entry name" value="ENDONUCLEASE 4"/>
    <property type="match status" value="1"/>
</dbReference>
<evidence type="ECO:0000256" key="5">
    <source>
        <dbReference type="ARBA" id="ARBA00023157"/>
    </source>
</evidence>
<keyword evidence="8" id="KW-0732">Signal</keyword>
<keyword evidence="6" id="KW-0325">Glycoprotein</keyword>
<evidence type="ECO:0000256" key="3">
    <source>
        <dbReference type="ARBA" id="ARBA00022759"/>
    </source>
</evidence>
<evidence type="ECO:0000256" key="6">
    <source>
        <dbReference type="ARBA" id="ARBA00023180"/>
    </source>
</evidence>
<dbReference type="InterPro" id="IPR008947">
    <property type="entry name" value="PLipase_C/P1_nuclease_dom_sf"/>
</dbReference>
<dbReference type="AlphaFoldDB" id="A0A345YAI2"/>
<evidence type="ECO:0000256" key="2">
    <source>
        <dbReference type="ARBA" id="ARBA00022723"/>
    </source>
</evidence>
<keyword evidence="4" id="KW-0378">Hydrolase</keyword>
<dbReference type="OrthoDB" id="267579at2"/>
<keyword evidence="3 9" id="KW-0255">Endonuclease</keyword>
<dbReference type="GO" id="GO:0016788">
    <property type="term" value="F:hydrolase activity, acting on ester bonds"/>
    <property type="evidence" value="ECO:0007669"/>
    <property type="project" value="InterPro"/>
</dbReference>
<sequence length="308" mass="33696">MGHRTIRNHCLSALAALAALMVPVQAQAWGFFAHTVTADIALENVRPETRAEIARLLEAAPLLGTPDCALHSLADASVWADCVRRDRDRWGYTAQWHYKTAPICEEYSAFANCPGGACVNGQIERAMTVLSRRNLPDNVRLEALAWLVHFTGDIHMPLHSGDKDDRGGNDRETDYGIVPSLNLHWIWDGPMAERAITSAQSAMVRRYDRAERAALAGGTPADWGRESWQLARELVYPTAFDTDDPCAGDLPGKTALTQEDIVAQLPALRRRVQQAGLRMADLLDQALGSAPASEGGVRPFRAPPRGGD</sequence>
<dbReference type="Gene3D" id="1.10.575.10">
    <property type="entry name" value="P1 Nuclease"/>
    <property type="match status" value="1"/>
</dbReference>
<evidence type="ECO:0000256" key="7">
    <source>
        <dbReference type="SAM" id="MobiDB-lite"/>
    </source>
</evidence>
<feature type="signal peptide" evidence="8">
    <location>
        <begin position="1"/>
        <end position="28"/>
    </location>
</feature>
<dbReference type="Proteomes" id="UP000254508">
    <property type="component" value="Chromosome"/>
</dbReference>
<evidence type="ECO:0000313" key="10">
    <source>
        <dbReference type="Proteomes" id="UP000254508"/>
    </source>
</evidence>
<dbReference type="PANTHER" id="PTHR33146">
    <property type="entry name" value="ENDONUCLEASE 4"/>
    <property type="match status" value="1"/>
</dbReference>
<dbReference type="GO" id="GO:0004519">
    <property type="term" value="F:endonuclease activity"/>
    <property type="evidence" value="ECO:0007669"/>
    <property type="project" value="UniProtKB-KW"/>
</dbReference>
<dbReference type="SUPFAM" id="SSF48537">
    <property type="entry name" value="Phospholipase C/P1 nuclease"/>
    <property type="match status" value="1"/>
</dbReference>
<keyword evidence="2" id="KW-0479">Metal-binding</keyword>
<reference evidence="10" key="1">
    <citation type="submission" date="2018-07" db="EMBL/GenBank/DDBJ databases">
        <title>Genome sequence of Erythrobacter strain YH-07, an antagonistic bacterium isolated from Yellow Sea.</title>
        <authorList>
            <person name="Tang T."/>
            <person name="Liu Q."/>
            <person name="Sun X."/>
        </authorList>
    </citation>
    <scope>NUCLEOTIDE SEQUENCE [LARGE SCALE GENOMIC DNA]</scope>
    <source>
        <strain evidence="10">YH-07</strain>
    </source>
</reference>
<accession>A0A345YAI2</accession>
<dbReference type="KEGG" id="err:DVR09_00070"/>
<keyword evidence="10" id="KW-1185">Reference proteome</keyword>
<dbReference type="CDD" id="cd11010">
    <property type="entry name" value="S1-P1_nuclease"/>
    <property type="match status" value="1"/>
</dbReference>
<evidence type="ECO:0000313" key="9">
    <source>
        <dbReference type="EMBL" id="AXK40934.1"/>
    </source>
</evidence>
<keyword evidence="5" id="KW-1015">Disulfide bond</keyword>
<proteinExistence type="predicted"/>
<evidence type="ECO:0000256" key="1">
    <source>
        <dbReference type="ARBA" id="ARBA00022722"/>
    </source>
</evidence>
<dbReference type="RefSeq" id="WP_115415129.1">
    <property type="nucleotide sequence ID" value="NZ_CP031357.1"/>
</dbReference>